<dbReference type="eggNOG" id="ENOG50339PK">
    <property type="taxonomic scope" value="Bacteria"/>
</dbReference>
<dbReference type="RefSeq" id="WP_006691418.1">
    <property type="nucleotide sequence ID" value="NZ_GG694010.1"/>
</dbReference>
<dbReference type="HOGENOM" id="CLU_1466845_0_0_9"/>
<keyword evidence="2" id="KW-1185">Reference proteome</keyword>
<name>C4V0R6_9FIRM</name>
<evidence type="ECO:0000313" key="2">
    <source>
        <dbReference type="Proteomes" id="UP000005309"/>
    </source>
</evidence>
<dbReference type="EMBL" id="ACLA01000002">
    <property type="protein sequence ID" value="EEQ49595.1"/>
    <property type="molecule type" value="Genomic_DNA"/>
</dbReference>
<protein>
    <submittedName>
        <fullName evidence="1">Uncharacterized protein</fullName>
    </submittedName>
</protein>
<accession>C4V0R6</accession>
<comment type="caution">
    <text evidence="1">The sequence shown here is derived from an EMBL/GenBank/DDBJ whole genome shotgun (WGS) entry which is preliminary data.</text>
</comment>
<proteinExistence type="predicted"/>
<dbReference type="OrthoDB" id="2083819at2"/>
<reference evidence="1 2" key="1">
    <citation type="submission" date="2009-04" db="EMBL/GenBank/DDBJ databases">
        <authorList>
            <person name="Qin X."/>
            <person name="Bachman B."/>
            <person name="Battles P."/>
            <person name="Bell A."/>
            <person name="Bess C."/>
            <person name="Bickham C."/>
            <person name="Chaboub L."/>
            <person name="Chen D."/>
            <person name="Coyle M."/>
            <person name="Deiros D.R."/>
            <person name="Dinh H."/>
            <person name="Forbes L."/>
            <person name="Fowler G."/>
            <person name="Francisco L."/>
            <person name="Fu Q."/>
            <person name="Gubbala S."/>
            <person name="Hale W."/>
            <person name="Han Y."/>
            <person name="Hemphill L."/>
            <person name="Highlander S.K."/>
            <person name="Hirani K."/>
            <person name="Hogues M."/>
            <person name="Jackson L."/>
            <person name="Jakkamsetti A."/>
            <person name="Javaid M."/>
            <person name="Jiang H."/>
            <person name="Korchina V."/>
            <person name="Kovar C."/>
            <person name="Lara F."/>
            <person name="Lee S."/>
            <person name="Mata R."/>
            <person name="Mathew T."/>
            <person name="Moen C."/>
            <person name="Morales K."/>
            <person name="Munidasa M."/>
            <person name="Nazareth L."/>
            <person name="Ngo R."/>
            <person name="Nguyen L."/>
            <person name="Okwuonu G."/>
            <person name="Ongeri F."/>
            <person name="Patil S."/>
            <person name="Petrosino J."/>
            <person name="Pham C."/>
            <person name="Pham P."/>
            <person name="Pu L.-L."/>
            <person name="Puazo M."/>
            <person name="Raj R."/>
            <person name="Reid J."/>
            <person name="Rouhana J."/>
            <person name="Saada N."/>
            <person name="Shang Y."/>
            <person name="Simmons D."/>
            <person name="Thornton R."/>
            <person name="Warren J."/>
            <person name="Weissenberger G."/>
            <person name="Zhang J."/>
            <person name="Zhang L."/>
            <person name="Zhou C."/>
            <person name="Zhu D."/>
            <person name="Muzny D."/>
            <person name="Worley K."/>
            <person name="Gibbs R."/>
        </authorList>
    </citation>
    <scope>NUCLEOTIDE SEQUENCE [LARGE SCALE GENOMIC DNA]</scope>
    <source>
        <strain evidence="1 2">ATCC 43531</strain>
    </source>
</reference>
<organism evidence="1 2">
    <name type="scientific">Selenomonas flueggei ATCC 43531</name>
    <dbReference type="NCBI Taxonomy" id="638302"/>
    <lineage>
        <taxon>Bacteria</taxon>
        <taxon>Bacillati</taxon>
        <taxon>Bacillota</taxon>
        <taxon>Negativicutes</taxon>
        <taxon>Selenomonadales</taxon>
        <taxon>Selenomonadaceae</taxon>
        <taxon>Selenomonas</taxon>
    </lineage>
</organism>
<sequence length="187" mass="22369">MFKINYTIMDTEDEIKTFTPSDCCITGPFEIVVNEKGHGDYSEDEQIRKCPVFFEILPFWFEYLTTIVKEIKKHGYALLNEIESYNTWIEFIYKENDIELSIIRVEKWNECGLLSFERILPPEIEYGEWKKERITFDEFSNEVINAADRFLRTIYSINPTLREDYTLGMIEKNLIVLKKRKMTLTKK</sequence>
<dbReference type="AlphaFoldDB" id="C4V0R6"/>
<gene>
    <name evidence="1" type="ORF">HMPREF0908_0177</name>
</gene>
<dbReference type="Proteomes" id="UP000005309">
    <property type="component" value="Unassembled WGS sequence"/>
</dbReference>
<evidence type="ECO:0000313" key="1">
    <source>
        <dbReference type="EMBL" id="EEQ49595.1"/>
    </source>
</evidence>